<evidence type="ECO:0000313" key="1">
    <source>
        <dbReference type="EMBL" id="QQN60572.1"/>
    </source>
</evidence>
<sequence>MKKITRKNLSSIVGGFGEVDDRQGACLIKGELQPWPCNKKCPDGGYAFCPAPK</sequence>
<gene>
    <name evidence="1" type="ORF">I6H88_08400</name>
</gene>
<reference evidence="1 2" key="1">
    <citation type="submission" date="2020-12" db="EMBL/GenBank/DDBJ databases">
        <title>FDA dAtabase for Regulatory Grade micrObial Sequences (FDA-ARGOS): Supporting development and validation of Infectious Disease Dx tests.</title>
        <authorList>
            <person name="Kerrigan L."/>
            <person name="Long C."/>
            <person name="Tallon L."/>
            <person name="Sadzewicz L."/>
            <person name="Zhao X."/>
            <person name="Boylan J."/>
            <person name="Ott S."/>
            <person name="Bowen H."/>
            <person name="Vavikolanu K."/>
            <person name="Mehta A."/>
            <person name="Aluvathingal J."/>
            <person name="Nadendla S."/>
            <person name="Yan Y."/>
            <person name="Sichtig H."/>
        </authorList>
    </citation>
    <scope>NUCLEOTIDE SEQUENCE [LARGE SCALE GENOMIC DNA]</scope>
    <source>
        <strain evidence="1 2">FDAARGOS_1031</strain>
    </source>
</reference>
<proteinExistence type="predicted"/>
<dbReference type="RefSeq" id="WP_165689186.1">
    <property type="nucleotide sequence ID" value="NZ_CBCSDR010000002.1"/>
</dbReference>
<evidence type="ECO:0008006" key="3">
    <source>
        <dbReference type="Google" id="ProtNLM"/>
    </source>
</evidence>
<dbReference type="EMBL" id="CP067018">
    <property type="protein sequence ID" value="QQN60572.1"/>
    <property type="molecule type" value="Genomic_DNA"/>
</dbReference>
<keyword evidence="2" id="KW-1185">Reference proteome</keyword>
<dbReference type="AlphaFoldDB" id="A0A7T7V2B5"/>
<organism evidence="1 2">
    <name type="scientific">Elizabethkingia bruuniana</name>
    <dbReference type="NCBI Taxonomy" id="1756149"/>
    <lineage>
        <taxon>Bacteria</taxon>
        <taxon>Pseudomonadati</taxon>
        <taxon>Bacteroidota</taxon>
        <taxon>Flavobacteriia</taxon>
        <taxon>Flavobacteriales</taxon>
        <taxon>Weeksellaceae</taxon>
        <taxon>Elizabethkingia</taxon>
    </lineage>
</organism>
<accession>A0A7T7V2B5</accession>
<evidence type="ECO:0000313" key="2">
    <source>
        <dbReference type="Proteomes" id="UP000595426"/>
    </source>
</evidence>
<dbReference type="Proteomes" id="UP000595426">
    <property type="component" value="Chromosome"/>
</dbReference>
<protein>
    <recommendedName>
        <fullName evidence="3">Bacteriocin leader domain-containing protein</fullName>
    </recommendedName>
</protein>
<name>A0A7T7V2B5_9FLAO</name>
<dbReference type="GeneID" id="93135377"/>